<keyword evidence="1" id="KW-0255">Endonuclease</keyword>
<keyword evidence="1" id="KW-0540">Nuclease</keyword>
<dbReference type="GO" id="GO:0004519">
    <property type="term" value="F:endonuclease activity"/>
    <property type="evidence" value="ECO:0007669"/>
    <property type="project" value="UniProtKB-KW"/>
</dbReference>
<name>J9GT67_9ZZZZ</name>
<keyword evidence="1" id="KW-0695">RNA-directed DNA polymerase</keyword>
<accession>J9GT67</accession>
<dbReference type="AlphaFoldDB" id="J9GT67"/>
<evidence type="ECO:0000313" key="1">
    <source>
        <dbReference type="EMBL" id="EJX03495.1"/>
    </source>
</evidence>
<keyword evidence="1" id="KW-0548">Nucleotidyltransferase</keyword>
<keyword evidence="1" id="KW-0808">Transferase</keyword>
<proteinExistence type="predicted"/>
<dbReference type="GO" id="GO:0003964">
    <property type="term" value="F:RNA-directed DNA polymerase activity"/>
    <property type="evidence" value="ECO:0007669"/>
    <property type="project" value="UniProtKB-KW"/>
</dbReference>
<comment type="caution">
    <text evidence="1">The sequence shown here is derived from an EMBL/GenBank/DDBJ whole genome shotgun (WGS) entry which is preliminary data.</text>
</comment>
<sequence>MTFFMPPLTLFILMLTIQLWTNLPPSPLNHLLLLDLSLELLYLLLSMLIWTAFPAGAQNLVKFNASKTQFLPISLSITPSNYDIVFDNNVIQPLNSINILGIGITSNLSWRQHISEVAKSASKKLGVLFRCRKYFSSEQLLQLYVGLIRPCMEYCSHIWGGSPFTALLDRVESKAFRLINDPNLTTSLDPLSLRRNCGFSLSLFYRYFFGRCSVELADCVPPPLARPRVTRQASSSHNYCVEVVNARINRYNDCFFPSTSKLWNSLPASVFPNSYNIFSFKRNVCHHLRN</sequence>
<organism evidence="1">
    <name type="scientific">gut metagenome</name>
    <dbReference type="NCBI Taxonomy" id="749906"/>
    <lineage>
        <taxon>unclassified sequences</taxon>
        <taxon>metagenomes</taxon>
        <taxon>organismal metagenomes</taxon>
    </lineage>
</organism>
<dbReference type="EMBL" id="AMCI01002135">
    <property type="protein sequence ID" value="EJX03495.1"/>
    <property type="molecule type" value="Genomic_DNA"/>
</dbReference>
<protein>
    <submittedName>
        <fullName evidence="1">Endonuclease/reverse transcriptase</fullName>
    </submittedName>
</protein>
<keyword evidence="1" id="KW-0378">Hydrolase</keyword>
<gene>
    <name evidence="1" type="ORF">EVA_08398</name>
</gene>
<reference evidence="1" key="1">
    <citation type="journal article" date="2012" name="PLoS ONE">
        <title>Gene sets for utilization of primary and secondary nutrition supplies in the distal gut of endangered iberian lynx.</title>
        <authorList>
            <person name="Alcaide M."/>
            <person name="Messina E."/>
            <person name="Richter M."/>
            <person name="Bargiela R."/>
            <person name="Peplies J."/>
            <person name="Huws S.A."/>
            <person name="Newbold C.J."/>
            <person name="Golyshin P.N."/>
            <person name="Simon M.A."/>
            <person name="Lopez G."/>
            <person name="Yakimov M.M."/>
            <person name="Ferrer M."/>
        </authorList>
    </citation>
    <scope>NUCLEOTIDE SEQUENCE</scope>
</reference>